<evidence type="ECO:0000313" key="2">
    <source>
        <dbReference type="Proteomes" id="UP000515947"/>
    </source>
</evidence>
<gene>
    <name evidence="1" type="ORF">H9L09_03885</name>
</gene>
<protein>
    <submittedName>
        <fullName evidence="1">Uncharacterized protein</fullName>
    </submittedName>
</protein>
<keyword evidence="2" id="KW-1185">Reference proteome</keyword>
<name>A0A7G9RDA3_9ACTN</name>
<reference evidence="1 2" key="1">
    <citation type="submission" date="2020-08" db="EMBL/GenBank/DDBJ databases">
        <title>Genome sequence of Nocardioides mesophilus KACC 16243T.</title>
        <authorList>
            <person name="Hyun D.-W."/>
            <person name="Bae J.-W."/>
        </authorList>
    </citation>
    <scope>NUCLEOTIDE SEQUENCE [LARGE SCALE GENOMIC DNA]</scope>
    <source>
        <strain evidence="1 2">KACC 16243</strain>
    </source>
</reference>
<sequence length="228" mass="25423">MSEKPRCGPTSAELRTSIASFMQRADEVRAHPLGGKNSTFKVTMSRNVVTGETKPVGLGTNPLPKADWIYLAVLIRPIVFAEQEPISFNVLTKRIEREHIRLRGRLKMVRDGVAAWRKHTFVGPQVLGSGEPLEAPQEPESILVALGFGATDDGPKTELSNDYIFAWEYLNANVWHADADKAARYQASSDEIKRHYAKCAEIRTLNATGLVLQLQQWILDARADGHDF</sequence>
<accession>A0A7G9RDA3</accession>
<dbReference type="AlphaFoldDB" id="A0A7G9RDA3"/>
<proteinExistence type="predicted"/>
<organism evidence="1 2">
    <name type="scientific">Nocardioides mesophilus</name>
    <dbReference type="NCBI Taxonomy" id="433659"/>
    <lineage>
        <taxon>Bacteria</taxon>
        <taxon>Bacillati</taxon>
        <taxon>Actinomycetota</taxon>
        <taxon>Actinomycetes</taxon>
        <taxon>Propionibacteriales</taxon>
        <taxon>Nocardioidaceae</taxon>
        <taxon>Nocardioides</taxon>
    </lineage>
</organism>
<dbReference type="RefSeq" id="WP_187579420.1">
    <property type="nucleotide sequence ID" value="NZ_CP060713.1"/>
</dbReference>
<dbReference type="Proteomes" id="UP000515947">
    <property type="component" value="Chromosome"/>
</dbReference>
<dbReference type="KEGG" id="nmes:H9L09_03885"/>
<evidence type="ECO:0000313" key="1">
    <source>
        <dbReference type="EMBL" id="QNN53578.1"/>
    </source>
</evidence>
<dbReference type="EMBL" id="CP060713">
    <property type="protein sequence ID" value="QNN53578.1"/>
    <property type="molecule type" value="Genomic_DNA"/>
</dbReference>